<keyword evidence="3" id="KW-1185">Reference proteome</keyword>
<dbReference type="AlphaFoldDB" id="A0A0E0E4B0"/>
<name>A0A0E0E4B0_9ORYZ</name>
<feature type="compositionally biased region" description="Basic and acidic residues" evidence="1">
    <location>
        <begin position="68"/>
        <end position="82"/>
    </location>
</feature>
<feature type="region of interest" description="Disordered" evidence="1">
    <location>
        <begin position="1"/>
        <end position="31"/>
    </location>
</feature>
<accession>A0A0E0E4B0</accession>
<evidence type="ECO:0000256" key="1">
    <source>
        <dbReference type="SAM" id="MobiDB-lite"/>
    </source>
</evidence>
<dbReference type="eggNOG" id="ENOG502R78S">
    <property type="taxonomic scope" value="Eukaryota"/>
</dbReference>
<evidence type="ECO:0000313" key="3">
    <source>
        <dbReference type="Proteomes" id="UP000008021"/>
    </source>
</evidence>
<reference evidence="2" key="2">
    <citation type="submission" date="2018-05" db="EMBL/GenBank/DDBJ databases">
        <title>OmerRS3 (Oryza meridionalis Reference Sequence Version 3).</title>
        <authorList>
            <person name="Zhang J."/>
            <person name="Kudrna D."/>
            <person name="Lee S."/>
            <person name="Talag J."/>
            <person name="Welchert J."/>
            <person name="Wing R.A."/>
        </authorList>
    </citation>
    <scope>NUCLEOTIDE SEQUENCE [LARGE SCALE GENOMIC DNA]</scope>
    <source>
        <strain evidence="2">cv. OR44</strain>
    </source>
</reference>
<organism evidence="2">
    <name type="scientific">Oryza meridionalis</name>
    <dbReference type="NCBI Taxonomy" id="40149"/>
    <lineage>
        <taxon>Eukaryota</taxon>
        <taxon>Viridiplantae</taxon>
        <taxon>Streptophyta</taxon>
        <taxon>Embryophyta</taxon>
        <taxon>Tracheophyta</taxon>
        <taxon>Spermatophyta</taxon>
        <taxon>Magnoliopsida</taxon>
        <taxon>Liliopsida</taxon>
        <taxon>Poales</taxon>
        <taxon>Poaceae</taxon>
        <taxon>BOP clade</taxon>
        <taxon>Oryzoideae</taxon>
        <taxon>Oryzeae</taxon>
        <taxon>Oryzinae</taxon>
        <taxon>Oryza</taxon>
    </lineage>
</organism>
<feature type="region of interest" description="Disordered" evidence="1">
    <location>
        <begin position="198"/>
        <end position="220"/>
    </location>
</feature>
<dbReference type="HOGENOM" id="CLU_1301442_0_0_1"/>
<feature type="region of interest" description="Disordered" evidence="1">
    <location>
        <begin position="48"/>
        <end position="102"/>
    </location>
</feature>
<dbReference type="Gramene" id="OMERI06G22560.1">
    <property type="protein sequence ID" value="OMERI06G22560.1"/>
    <property type="gene ID" value="OMERI06G22560"/>
</dbReference>
<feature type="compositionally biased region" description="Basic residues" evidence="1">
    <location>
        <begin position="48"/>
        <end position="57"/>
    </location>
</feature>
<dbReference type="Proteomes" id="UP000008021">
    <property type="component" value="Chromosome 6"/>
</dbReference>
<evidence type="ECO:0000313" key="2">
    <source>
        <dbReference type="EnsemblPlants" id="OMERI06G22560.1"/>
    </source>
</evidence>
<sequence length="220" mass="23548">MEVERVAAAAAGSVHGLQHPPRAPGAMGGGTSSLLSAAVQEMLMVQKKSNKAIKKPPRATPRLPPVTGERRGGSGRSVERGETTAPAPKRVARAWQPPAKRVARSMLRRGAPPSPEEKRKVLTCCCARLPPGLRCALHQCAPGQSWMWSQRGGGGGSAIAAAGEAVAPRASGRGGWLFSEYARWRRSVWMPSRFYLERVDGQPRPPPGELDAGRRRANRA</sequence>
<protein>
    <submittedName>
        <fullName evidence="2">Uncharacterized protein</fullName>
    </submittedName>
</protein>
<dbReference type="EnsemblPlants" id="OMERI06G22560.1">
    <property type="protein sequence ID" value="OMERI06G22560.1"/>
    <property type="gene ID" value="OMERI06G22560"/>
</dbReference>
<proteinExistence type="predicted"/>
<reference evidence="2" key="1">
    <citation type="submission" date="2015-04" db="UniProtKB">
        <authorList>
            <consortium name="EnsemblPlants"/>
        </authorList>
    </citation>
    <scope>IDENTIFICATION</scope>
</reference>